<dbReference type="AlphaFoldDB" id="A0A3B0T3S3"/>
<organism evidence="1">
    <name type="scientific">hydrothermal vent metagenome</name>
    <dbReference type="NCBI Taxonomy" id="652676"/>
    <lineage>
        <taxon>unclassified sequences</taxon>
        <taxon>metagenomes</taxon>
        <taxon>ecological metagenomes</taxon>
    </lineage>
</organism>
<reference evidence="1" key="1">
    <citation type="submission" date="2018-06" db="EMBL/GenBank/DDBJ databases">
        <authorList>
            <person name="Zhirakovskaya E."/>
        </authorList>
    </citation>
    <scope>NUCLEOTIDE SEQUENCE</scope>
</reference>
<protein>
    <recommendedName>
        <fullName evidence="2">Lipoprotein</fullName>
    </recommendedName>
</protein>
<dbReference type="EMBL" id="UOEH01000625">
    <property type="protein sequence ID" value="VAW07977.1"/>
    <property type="molecule type" value="Genomic_DNA"/>
</dbReference>
<accession>A0A3B0T3S3</accession>
<gene>
    <name evidence="1" type="ORF">MNBD_ALPHA05-220</name>
</gene>
<name>A0A3B0T3S3_9ZZZZ</name>
<proteinExistence type="predicted"/>
<evidence type="ECO:0000313" key="1">
    <source>
        <dbReference type="EMBL" id="VAW07977.1"/>
    </source>
</evidence>
<sequence length="124" mass="14086">MTAIFPSMRSVLFAFAGISMLLLTACGKKFDDVNFDYYGKLSIMLAFNGDTLFFLETDDGAEYQLEFGKKTQYSNIEEGEYLDEYIWAPGQYHGVYGKPKDDENPKVILIKRIVLIVDNAEPSE</sequence>
<evidence type="ECO:0008006" key="2">
    <source>
        <dbReference type="Google" id="ProtNLM"/>
    </source>
</evidence>